<proteinExistence type="predicted"/>
<comment type="catalytic activity">
    <reaction evidence="3">
        <text>an N-acyl-L-alpha-aminoacyl-tRNA + H2O = an N-acyl-L-amino acid + a tRNA + H(+)</text>
        <dbReference type="Rhea" id="RHEA:54448"/>
        <dbReference type="Rhea" id="RHEA-COMP:10123"/>
        <dbReference type="Rhea" id="RHEA-COMP:13883"/>
        <dbReference type="ChEBI" id="CHEBI:15377"/>
        <dbReference type="ChEBI" id="CHEBI:15378"/>
        <dbReference type="ChEBI" id="CHEBI:59874"/>
        <dbReference type="ChEBI" id="CHEBI:78442"/>
        <dbReference type="ChEBI" id="CHEBI:138191"/>
        <dbReference type="EC" id="3.1.1.29"/>
    </reaction>
</comment>
<dbReference type="AlphaFoldDB" id="A0ABD6F011"/>
<protein>
    <recommendedName>
        <fullName evidence="1">peptidyl-tRNA hydrolase</fullName>
        <ecNumber evidence="1">3.1.1.29</ecNumber>
    </recommendedName>
</protein>
<sequence length="119" mass="13708">MSGNGPRVMYLILRYDLLSKLQWPLGALVTQAAHAATACLWTYKDDPDVIEYMDDIEHMRKVALKVDNEDELQQLHKKLDDAKIDHRVWIEDDMAVCIAVKPQPRSTVSKHLKSYSLFP</sequence>
<dbReference type="SUPFAM" id="SSF102462">
    <property type="entry name" value="Peptidyl-tRNA hydrolase II"/>
    <property type="match status" value="1"/>
</dbReference>
<dbReference type="InterPro" id="IPR002833">
    <property type="entry name" value="PTH2"/>
</dbReference>
<dbReference type="EC" id="3.1.1.29" evidence="1"/>
<name>A0ABD6F011_9BILA</name>
<dbReference type="Pfam" id="PF01981">
    <property type="entry name" value="PTH2"/>
    <property type="match status" value="1"/>
</dbReference>
<comment type="caution">
    <text evidence="4">The sequence shown here is derived from an EMBL/GenBank/DDBJ whole genome shotgun (WGS) entry which is preliminary data.</text>
</comment>
<dbReference type="PANTHER" id="PTHR46194">
    <property type="entry name" value="PEPTIDYL-TRNA HYDROLASE PTRHD1-RELATED"/>
    <property type="match status" value="1"/>
</dbReference>
<dbReference type="EMBL" id="JBGFUD010009011">
    <property type="protein sequence ID" value="MFH4982327.1"/>
    <property type="molecule type" value="Genomic_DNA"/>
</dbReference>
<gene>
    <name evidence="4" type="ORF">AB6A40_009036</name>
</gene>
<organism evidence="4 5">
    <name type="scientific">Gnathostoma spinigerum</name>
    <dbReference type="NCBI Taxonomy" id="75299"/>
    <lineage>
        <taxon>Eukaryota</taxon>
        <taxon>Metazoa</taxon>
        <taxon>Ecdysozoa</taxon>
        <taxon>Nematoda</taxon>
        <taxon>Chromadorea</taxon>
        <taxon>Rhabditida</taxon>
        <taxon>Spirurina</taxon>
        <taxon>Gnathostomatomorpha</taxon>
        <taxon>Gnathostomatoidea</taxon>
        <taxon>Gnathostomatidae</taxon>
        <taxon>Gnathostoma</taxon>
    </lineage>
</organism>
<keyword evidence="2" id="KW-0378">Hydrolase</keyword>
<dbReference type="InterPro" id="IPR023476">
    <property type="entry name" value="Pep_tRNA_hydro_II_dom_sf"/>
</dbReference>
<evidence type="ECO:0000256" key="3">
    <source>
        <dbReference type="ARBA" id="ARBA00048707"/>
    </source>
</evidence>
<dbReference type="GO" id="GO:0004045">
    <property type="term" value="F:peptidyl-tRNA hydrolase activity"/>
    <property type="evidence" value="ECO:0007669"/>
    <property type="project" value="UniProtKB-EC"/>
</dbReference>
<dbReference type="PANTHER" id="PTHR46194:SF1">
    <property type="entry name" value="PEPTIDYL-TRNA HYDROLASE PTRHD1-RELATED"/>
    <property type="match status" value="1"/>
</dbReference>
<keyword evidence="5" id="KW-1185">Reference proteome</keyword>
<evidence type="ECO:0000256" key="2">
    <source>
        <dbReference type="ARBA" id="ARBA00022801"/>
    </source>
</evidence>
<evidence type="ECO:0000313" key="4">
    <source>
        <dbReference type="EMBL" id="MFH4982327.1"/>
    </source>
</evidence>
<reference evidence="4 5" key="1">
    <citation type="submission" date="2024-08" db="EMBL/GenBank/DDBJ databases">
        <title>Gnathostoma spinigerum genome.</title>
        <authorList>
            <person name="Gonzalez-Bertolin B."/>
            <person name="Monzon S."/>
            <person name="Zaballos A."/>
            <person name="Jimenez P."/>
            <person name="Dekumyoy P."/>
            <person name="Varona S."/>
            <person name="Cuesta I."/>
            <person name="Sumanam S."/>
            <person name="Adisakwattana P."/>
            <person name="Gasser R.B."/>
            <person name="Hernandez-Gonzalez A."/>
            <person name="Young N.D."/>
            <person name="Perteguer M.J."/>
        </authorList>
    </citation>
    <scope>NUCLEOTIDE SEQUENCE [LARGE SCALE GENOMIC DNA]</scope>
    <source>
        <strain evidence="4">AL3</strain>
        <tissue evidence="4">Liver</tissue>
    </source>
</reference>
<evidence type="ECO:0000256" key="1">
    <source>
        <dbReference type="ARBA" id="ARBA00013260"/>
    </source>
</evidence>
<dbReference type="InterPro" id="IPR042237">
    <property type="entry name" value="PTRHD1"/>
</dbReference>
<dbReference type="Proteomes" id="UP001608902">
    <property type="component" value="Unassembled WGS sequence"/>
</dbReference>
<accession>A0ABD6F011</accession>
<dbReference type="Gene3D" id="3.40.1490.10">
    <property type="entry name" value="Bit1"/>
    <property type="match status" value="1"/>
</dbReference>
<evidence type="ECO:0000313" key="5">
    <source>
        <dbReference type="Proteomes" id="UP001608902"/>
    </source>
</evidence>